<evidence type="ECO:0000313" key="3">
    <source>
        <dbReference type="Proteomes" id="UP001596990"/>
    </source>
</evidence>
<feature type="transmembrane region" description="Helical" evidence="1">
    <location>
        <begin position="15"/>
        <end position="37"/>
    </location>
</feature>
<reference evidence="3" key="1">
    <citation type="journal article" date="2019" name="Int. J. Syst. Evol. Microbiol.">
        <title>The Global Catalogue of Microorganisms (GCM) 10K type strain sequencing project: providing services to taxonomists for standard genome sequencing and annotation.</title>
        <authorList>
            <consortium name="The Broad Institute Genomics Platform"/>
            <consortium name="The Broad Institute Genome Sequencing Center for Infectious Disease"/>
            <person name="Wu L."/>
            <person name="Ma J."/>
        </authorList>
    </citation>
    <scope>NUCLEOTIDE SEQUENCE [LARGE SCALE GENOMIC DNA]</scope>
    <source>
        <strain evidence="3">CCUG 56607</strain>
    </source>
</reference>
<gene>
    <name evidence="2" type="ORF">ACFQ2J_09885</name>
</gene>
<evidence type="ECO:0000313" key="2">
    <source>
        <dbReference type="EMBL" id="MFD1019479.1"/>
    </source>
</evidence>
<keyword evidence="3" id="KW-1185">Reference proteome</keyword>
<protein>
    <submittedName>
        <fullName evidence="2">Uncharacterized protein</fullName>
    </submittedName>
</protein>
<comment type="caution">
    <text evidence="2">The sequence shown here is derived from an EMBL/GenBank/DDBJ whole genome shotgun (WGS) entry which is preliminary data.</text>
</comment>
<dbReference type="EMBL" id="JBHTKL010000005">
    <property type="protein sequence ID" value="MFD1019479.1"/>
    <property type="molecule type" value="Genomic_DNA"/>
</dbReference>
<proteinExistence type="predicted"/>
<keyword evidence="1" id="KW-0472">Membrane</keyword>
<dbReference type="RefSeq" id="WP_386059434.1">
    <property type="nucleotide sequence ID" value="NZ_JBHTKL010000005.1"/>
</dbReference>
<keyword evidence="1" id="KW-0812">Transmembrane</keyword>
<organism evidence="2 3">
    <name type="scientific">Thalassobacillus hwangdonensis</name>
    <dbReference type="NCBI Taxonomy" id="546108"/>
    <lineage>
        <taxon>Bacteria</taxon>
        <taxon>Bacillati</taxon>
        <taxon>Bacillota</taxon>
        <taxon>Bacilli</taxon>
        <taxon>Bacillales</taxon>
        <taxon>Bacillaceae</taxon>
        <taxon>Thalassobacillus</taxon>
    </lineage>
</organism>
<dbReference type="Proteomes" id="UP001596990">
    <property type="component" value="Unassembled WGS sequence"/>
</dbReference>
<evidence type="ECO:0000256" key="1">
    <source>
        <dbReference type="SAM" id="Phobius"/>
    </source>
</evidence>
<accession>A0ABW3L4H6</accession>
<sequence>MAAFLMLGQFLIMDVMFQLIVILAMIGSVGGVVVFFMRNKGKENR</sequence>
<keyword evidence="1" id="KW-1133">Transmembrane helix</keyword>
<name>A0ABW3L4H6_9BACI</name>